<evidence type="ECO:0008006" key="3">
    <source>
        <dbReference type="Google" id="ProtNLM"/>
    </source>
</evidence>
<gene>
    <name evidence="1" type="ORF">SAMN02745199_1358</name>
</gene>
<organism evidence="1 2">
    <name type="scientific">Thermosipho atlanticus DSM 15807</name>
    <dbReference type="NCBI Taxonomy" id="1123380"/>
    <lineage>
        <taxon>Bacteria</taxon>
        <taxon>Thermotogati</taxon>
        <taxon>Thermotogota</taxon>
        <taxon>Thermotogae</taxon>
        <taxon>Thermotogales</taxon>
        <taxon>Fervidobacteriaceae</taxon>
        <taxon>Thermosipho</taxon>
    </lineage>
</organism>
<dbReference type="Proteomes" id="UP000242592">
    <property type="component" value="Unassembled WGS sequence"/>
</dbReference>
<dbReference type="OrthoDB" id="9800356at2"/>
<dbReference type="AlphaFoldDB" id="A0A1M5TK53"/>
<protein>
    <recommendedName>
        <fullName evidence="3">DRTGG domain-containing protein</fullName>
    </recommendedName>
</protein>
<evidence type="ECO:0000313" key="1">
    <source>
        <dbReference type="EMBL" id="SHH51058.1"/>
    </source>
</evidence>
<keyword evidence="2" id="KW-1185">Reference proteome</keyword>
<dbReference type="InterPro" id="IPR028979">
    <property type="entry name" value="Ser_kin/Pase_Hpr-like_N_sf"/>
</dbReference>
<reference evidence="2" key="1">
    <citation type="submission" date="2016-11" db="EMBL/GenBank/DDBJ databases">
        <authorList>
            <person name="Varghese N."/>
            <person name="Submissions S."/>
        </authorList>
    </citation>
    <scope>NUCLEOTIDE SEQUENCE [LARGE SCALE GENOMIC DNA]</scope>
    <source>
        <strain evidence="2">DSM 15807</strain>
    </source>
</reference>
<dbReference type="SUPFAM" id="SSF75138">
    <property type="entry name" value="HprK N-terminal domain-like"/>
    <property type="match status" value="1"/>
</dbReference>
<dbReference type="RefSeq" id="WP_073073455.1">
    <property type="nucleotide sequence ID" value="NZ_FQXN01000005.1"/>
</dbReference>
<name>A0A1M5TK53_9BACT</name>
<dbReference type="Gene3D" id="3.40.1390.20">
    <property type="entry name" value="HprK N-terminal domain-like"/>
    <property type="match status" value="1"/>
</dbReference>
<dbReference type="STRING" id="1123380.SAMN02745199_1358"/>
<proteinExistence type="predicted"/>
<dbReference type="EMBL" id="FQXN01000005">
    <property type="protein sequence ID" value="SHH51058.1"/>
    <property type="molecule type" value="Genomic_DNA"/>
</dbReference>
<evidence type="ECO:0000313" key="2">
    <source>
        <dbReference type="Proteomes" id="UP000242592"/>
    </source>
</evidence>
<sequence length="109" mass="12132">MKLSKIIEQIPVKKVLWNSDYEISHAYTGDLLSMVMKNAKSDSIWITVQSHVNIVAVASMVGIRAIILCEGKDFSQETVEKAKDEGITLLKSNENAYTISGKLYELGLK</sequence>
<accession>A0A1M5TK53</accession>